<dbReference type="InterPro" id="IPR013083">
    <property type="entry name" value="Znf_RING/FYVE/PHD"/>
</dbReference>
<evidence type="ECO:0000313" key="7">
    <source>
        <dbReference type="EMBL" id="KOS13207.1"/>
    </source>
</evidence>
<dbReference type="InterPro" id="IPR050164">
    <property type="entry name" value="Peptidase_C19"/>
</dbReference>
<dbReference type="PROSITE" id="PS50271">
    <property type="entry name" value="ZF_UBP"/>
    <property type="match status" value="1"/>
</dbReference>
<dbReference type="GO" id="GO:0005634">
    <property type="term" value="C:nucleus"/>
    <property type="evidence" value="ECO:0007669"/>
    <property type="project" value="TreeGrafter"/>
</dbReference>
<dbReference type="EMBL" id="LGAV01000007">
    <property type="protein sequence ID" value="KOS13207.1"/>
    <property type="molecule type" value="Genomic_DNA"/>
</dbReference>
<dbReference type="GeneID" id="28727848"/>
<evidence type="ECO:0000256" key="1">
    <source>
        <dbReference type="ARBA" id="ARBA00022723"/>
    </source>
</evidence>
<organism evidence="7 8">
    <name type="scientific">Malassezia pachydermatis</name>
    <dbReference type="NCBI Taxonomy" id="77020"/>
    <lineage>
        <taxon>Eukaryota</taxon>
        <taxon>Fungi</taxon>
        <taxon>Dikarya</taxon>
        <taxon>Basidiomycota</taxon>
        <taxon>Ustilaginomycotina</taxon>
        <taxon>Malasseziomycetes</taxon>
        <taxon>Malasseziales</taxon>
        <taxon>Malasseziaceae</taxon>
        <taxon>Malassezia</taxon>
    </lineage>
</organism>
<accession>A0A0M8MMP3</accession>
<feature type="domain" description="UBP-type" evidence="6">
    <location>
        <begin position="22"/>
        <end position="147"/>
    </location>
</feature>
<dbReference type="Gene3D" id="3.90.70.10">
    <property type="entry name" value="Cysteine proteinases"/>
    <property type="match status" value="1"/>
</dbReference>
<evidence type="ECO:0000259" key="6">
    <source>
        <dbReference type="PROSITE" id="PS50271"/>
    </source>
</evidence>
<keyword evidence="1" id="KW-0479">Metal-binding</keyword>
<dbReference type="Proteomes" id="UP000037751">
    <property type="component" value="Unassembled WGS sequence"/>
</dbReference>
<dbReference type="SUPFAM" id="SSF57850">
    <property type="entry name" value="RING/U-box"/>
    <property type="match status" value="1"/>
</dbReference>
<dbReference type="VEuPathDB" id="FungiDB:Malapachy_1469"/>
<proteinExistence type="predicted"/>
<keyword evidence="3" id="KW-0862">Zinc</keyword>
<dbReference type="InterPro" id="IPR018200">
    <property type="entry name" value="USP_CS"/>
</dbReference>
<gene>
    <name evidence="7" type="ORF">Malapachy_1469</name>
</gene>
<keyword evidence="8" id="KW-1185">Reference proteome</keyword>
<sequence>MEQLLRRYAAGLRWGQRLLSGKIRPQDGAEEEEERDKKRQKLEYPTCAVCQMDLRRPFVCLTCAYTACLFHDPVREAMLPISMGVQSKADGDEVGTSHMGLHLAEEAHSYACDIVNGTVFCSACDDVVYDPRLEYVLAEEQHRSHVARPNEATLDAVQALDATSTQGVTLPGICRVPRGLRNMGATCFLNVILQAFLHNPLLRNFFLSDRHNASLCAIGRDCLACEMDKLYAEFFTKPSTQGPYGPTSFLYAIWVDSSSAELSQSGQHDAHEMFISALNGIHSALTSHALERAKLPVAPWDDEHTLEHLYEHAEHLPLQGPDAPRRAMDHSAMCPCVVHRTFGGRLQSSITCLSCKKVTYTREPFFDLSLEVGASSLREMEDTKKKKDTKKKNTPVPDTLSHTLHACLARYCSPEHLAESSYRCSHCQQSAKAIKQLSLLQLPPVLCIQLKRYEHGAGAVKVDTRIRFPHMLDVRECCVASHDENESMDPLAYAYDLLTVVVHEGSLTSGHYTNYSKWRGQWYRFDDDKVTRVSLQQVLEARAYQLFYLRKRLRNNPSHGIDI</sequence>
<evidence type="ECO:0000256" key="4">
    <source>
        <dbReference type="PROSITE-ProRule" id="PRU00502"/>
    </source>
</evidence>
<dbReference type="InterPro" id="IPR001394">
    <property type="entry name" value="Peptidase_C19_UCH"/>
</dbReference>
<dbReference type="Pfam" id="PF00443">
    <property type="entry name" value="UCH"/>
    <property type="match status" value="1"/>
</dbReference>
<protein>
    <submittedName>
        <fullName evidence="7">Cysteine proteinase</fullName>
    </submittedName>
</protein>
<comment type="caution">
    <text evidence="7">The sequence shown here is derived from an EMBL/GenBank/DDBJ whole genome shotgun (WGS) entry which is preliminary data.</text>
</comment>
<dbReference type="GO" id="GO:0008270">
    <property type="term" value="F:zinc ion binding"/>
    <property type="evidence" value="ECO:0007669"/>
    <property type="project" value="UniProtKB-KW"/>
</dbReference>
<dbReference type="OrthoDB" id="289038at2759"/>
<dbReference type="Pfam" id="PF02148">
    <property type="entry name" value="zf-UBP"/>
    <property type="match status" value="1"/>
</dbReference>
<dbReference type="InterPro" id="IPR028889">
    <property type="entry name" value="USP"/>
</dbReference>
<reference evidence="7 8" key="1">
    <citation type="submission" date="2015-07" db="EMBL/GenBank/DDBJ databases">
        <title>Draft Genome Sequence of Malassezia furfur CBS1878 and Malassezia pachydermatis CBS1879.</title>
        <authorList>
            <person name="Triana S."/>
            <person name="Ohm R."/>
            <person name="Gonzalez A."/>
            <person name="DeCock H."/>
            <person name="Restrepo S."/>
            <person name="Celis A."/>
        </authorList>
    </citation>
    <scope>NUCLEOTIDE SEQUENCE [LARGE SCALE GENOMIC DNA]</scope>
    <source>
        <strain evidence="7 8">CBS 1879</strain>
    </source>
</reference>
<dbReference type="GO" id="GO:0005829">
    <property type="term" value="C:cytosol"/>
    <property type="evidence" value="ECO:0007669"/>
    <property type="project" value="TreeGrafter"/>
</dbReference>
<dbReference type="GO" id="GO:0016579">
    <property type="term" value="P:protein deubiquitination"/>
    <property type="evidence" value="ECO:0007669"/>
    <property type="project" value="InterPro"/>
</dbReference>
<dbReference type="PANTHER" id="PTHR24006">
    <property type="entry name" value="UBIQUITIN CARBOXYL-TERMINAL HYDROLASE"/>
    <property type="match status" value="1"/>
</dbReference>
<evidence type="ECO:0000313" key="8">
    <source>
        <dbReference type="Proteomes" id="UP000037751"/>
    </source>
</evidence>
<evidence type="ECO:0000256" key="3">
    <source>
        <dbReference type="ARBA" id="ARBA00022833"/>
    </source>
</evidence>
<evidence type="ECO:0000259" key="5">
    <source>
        <dbReference type="PROSITE" id="PS50235"/>
    </source>
</evidence>
<dbReference type="PROSITE" id="PS00972">
    <property type="entry name" value="USP_1"/>
    <property type="match status" value="1"/>
</dbReference>
<name>A0A0M8MMP3_9BASI</name>
<dbReference type="AlphaFoldDB" id="A0A0M8MMP3"/>
<evidence type="ECO:0000256" key="2">
    <source>
        <dbReference type="ARBA" id="ARBA00022771"/>
    </source>
</evidence>
<keyword evidence="2 4" id="KW-0863">Zinc-finger</keyword>
<feature type="domain" description="USP" evidence="5">
    <location>
        <begin position="178"/>
        <end position="551"/>
    </location>
</feature>
<dbReference type="InterPro" id="IPR001607">
    <property type="entry name" value="Znf_UBP"/>
</dbReference>
<dbReference type="PROSITE" id="PS50235">
    <property type="entry name" value="USP_3"/>
    <property type="match status" value="1"/>
</dbReference>
<dbReference type="STRING" id="77020.A0A0M8MMP3"/>
<dbReference type="SUPFAM" id="SSF54001">
    <property type="entry name" value="Cysteine proteinases"/>
    <property type="match status" value="1"/>
</dbReference>
<dbReference type="GO" id="GO:0004843">
    <property type="term" value="F:cysteine-type deubiquitinase activity"/>
    <property type="evidence" value="ECO:0007669"/>
    <property type="project" value="InterPro"/>
</dbReference>
<dbReference type="Gene3D" id="3.30.40.10">
    <property type="entry name" value="Zinc/RING finger domain, C3HC4 (zinc finger)"/>
    <property type="match status" value="1"/>
</dbReference>
<dbReference type="InterPro" id="IPR038765">
    <property type="entry name" value="Papain-like_cys_pep_sf"/>
</dbReference>
<dbReference type="PANTHER" id="PTHR24006:SF937">
    <property type="entry name" value="UBIQUITIN CARBOXYL-TERMINAL HYDROLASE"/>
    <property type="match status" value="1"/>
</dbReference>
<dbReference type="RefSeq" id="XP_017990839.1">
    <property type="nucleotide sequence ID" value="XM_018135973.1"/>
</dbReference>